<comment type="function">
    <text evidence="1">Catalyzes the intermembrane transfer of phosphatidylglycerol and phosphatidylinositol.</text>
</comment>
<evidence type="ECO:0000256" key="5">
    <source>
        <dbReference type="ARBA" id="ARBA00022448"/>
    </source>
</evidence>
<evidence type="ECO:0000259" key="9">
    <source>
        <dbReference type="SMART" id="SM00737"/>
    </source>
</evidence>
<dbReference type="InterPro" id="IPR033917">
    <property type="entry name" value="ML_PG-PI_TP"/>
</dbReference>
<protein>
    <recommendedName>
        <fullName evidence="4">Phosphatidylglycerol/phosphatidylinositol transfer protein</fullName>
    </recommendedName>
</protein>
<gene>
    <name evidence="10" type="ORF">PT974_00691</name>
</gene>
<feature type="domain" description="MD-2-related lipid-recognition" evidence="9">
    <location>
        <begin position="42"/>
        <end position="164"/>
    </location>
</feature>
<dbReference type="CDD" id="cd00917">
    <property type="entry name" value="PG-PI_TP"/>
    <property type="match status" value="1"/>
</dbReference>
<dbReference type="EMBL" id="JAVFKD010000001">
    <property type="protein sequence ID" value="KAK5998314.1"/>
    <property type="molecule type" value="Genomic_DNA"/>
</dbReference>
<dbReference type="PANTHER" id="PTHR11306">
    <property type="entry name" value="NIEMANN PICK TYPE C2 PROTEIN NPC2-RELATED"/>
    <property type="match status" value="1"/>
</dbReference>
<reference evidence="10 11" key="1">
    <citation type="submission" date="2024-01" db="EMBL/GenBank/DDBJ databases">
        <title>Complete genome of Cladobotryum mycophilum ATHUM6906.</title>
        <authorList>
            <person name="Christinaki A.C."/>
            <person name="Myridakis A.I."/>
            <person name="Kouvelis V.N."/>
        </authorList>
    </citation>
    <scope>NUCLEOTIDE SEQUENCE [LARGE SCALE GENOMIC DNA]</scope>
    <source>
        <strain evidence="10 11">ATHUM6906</strain>
    </source>
</reference>
<organism evidence="10 11">
    <name type="scientific">Cladobotryum mycophilum</name>
    <dbReference type="NCBI Taxonomy" id="491253"/>
    <lineage>
        <taxon>Eukaryota</taxon>
        <taxon>Fungi</taxon>
        <taxon>Dikarya</taxon>
        <taxon>Ascomycota</taxon>
        <taxon>Pezizomycotina</taxon>
        <taxon>Sordariomycetes</taxon>
        <taxon>Hypocreomycetidae</taxon>
        <taxon>Hypocreales</taxon>
        <taxon>Hypocreaceae</taxon>
        <taxon>Cladobotryum</taxon>
    </lineage>
</organism>
<evidence type="ECO:0000256" key="7">
    <source>
        <dbReference type="ARBA" id="ARBA00023055"/>
    </source>
</evidence>
<dbReference type="InterPro" id="IPR014756">
    <property type="entry name" value="Ig_E-set"/>
</dbReference>
<evidence type="ECO:0000256" key="6">
    <source>
        <dbReference type="ARBA" id="ARBA00022729"/>
    </source>
</evidence>
<feature type="chain" id="PRO_5046380519" description="Phosphatidylglycerol/phosphatidylinositol transfer protein" evidence="8">
    <location>
        <begin position="21"/>
        <end position="181"/>
    </location>
</feature>
<feature type="signal peptide" evidence="8">
    <location>
        <begin position="1"/>
        <end position="20"/>
    </location>
</feature>
<dbReference type="SUPFAM" id="SSF81296">
    <property type="entry name" value="E set domains"/>
    <property type="match status" value="1"/>
</dbReference>
<evidence type="ECO:0000256" key="3">
    <source>
        <dbReference type="ARBA" id="ARBA00011245"/>
    </source>
</evidence>
<dbReference type="PANTHER" id="PTHR11306:SF0">
    <property type="entry name" value="PHOSPHATIDYLGLYCEROL_PHOSPHATIDYLINOSITOL TRANSFER PROTEIN"/>
    <property type="match status" value="1"/>
</dbReference>
<comment type="caution">
    <text evidence="10">The sequence shown here is derived from an EMBL/GenBank/DDBJ whole genome shotgun (WGS) entry which is preliminary data.</text>
</comment>
<keyword evidence="7" id="KW-0445">Lipid transport</keyword>
<comment type="similarity">
    <text evidence="2">Belongs to the NPC2 family.</text>
</comment>
<dbReference type="Proteomes" id="UP001338125">
    <property type="component" value="Unassembled WGS sequence"/>
</dbReference>
<keyword evidence="6 8" id="KW-0732">Signal</keyword>
<name>A0ABR0T269_9HYPO</name>
<dbReference type="InterPro" id="IPR036846">
    <property type="entry name" value="GM2-AP_sf"/>
</dbReference>
<evidence type="ECO:0000313" key="11">
    <source>
        <dbReference type="Proteomes" id="UP001338125"/>
    </source>
</evidence>
<proteinExistence type="inferred from homology"/>
<sequence>MRFTTTLAYLSACLAVPATARSIFSPSVFPGEDHKIPGESPLYLCDGDHSDDLVQITKVDISPNPPKPGQDLVITATGTVSNTIQDGAYAQVTVKLGLIRLLSQTFDLCQQVGNIDLKCPLEAGNLTVSHTVTLPREIPPAKFNVVADVYTTDDAPITCLTANVDFLPKRPFGAYEDNEDL</sequence>
<evidence type="ECO:0000256" key="8">
    <source>
        <dbReference type="SAM" id="SignalP"/>
    </source>
</evidence>
<keyword evidence="11" id="KW-1185">Reference proteome</keyword>
<evidence type="ECO:0000256" key="2">
    <source>
        <dbReference type="ARBA" id="ARBA00006370"/>
    </source>
</evidence>
<dbReference type="InterPro" id="IPR039670">
    <property type="entry name" value="NPC2-like"/>
</dbReference>
<evidence type="ECO:0000256" key="4">
    <source>
        <dbReference type="ARBA" id="ARBA00016056"/>
    </source>
</evidence>
<dbReference type="Gene3D" id="2.70.220.10">
    <property type="entry name" value="Ganglioside GM2 activator"/>
    <property type="match status" value="1"/>
</dbReference>
<dbReference type="InterPro" id="IPR003172">
    <property type="entry name" value="ML_dom"/>
</dbReference>
<dbReference type="SMART" id="SM00737">
    <property type="entry name" value="ML"/>
    <property type="match status" value="1"/>
</dbReference>
<evidence type="ECO:0000313" key="10">
    <source>
        <dbReference type="EMBL" id="KAK5998314.1"/>
    </source>
</evidence>
<keyword evidence="5" id="KW-0813">Transport</keyword>
<accession>A0ABR0T269</accession>
<evidence type="ECO:0000256" key="1">
    <source>
        <dbReference type="ARBA" id="ARBA00002053"/>
    </source>
</evidence>
<comment type="subunit">
    <text evidence="3">Monomer.</text>
</comment>
<dbReference type="Pfam" id="PF02221">
    <property type="entry name" value="E1_DerP2_DerF2"/>
    <property type="match status" value="1"/>
</dbReference>